<dbReference type="InterPro" id="IPR015943">
    <property type="entry name" value="WD40/YVTN_repeat-like_dom_sf"/>
</dbReference>
<keyword evidence="13" id="KW-1185">Reference proteome</keyword>
<keyword evidence="3" id="KW-0813">Transport</keyword>
<keyword evidence="6" id="KW-0677">Repeat</keyword>
<keyword evidence="5 11" id="KW-0853">WD repeat</keyword>
<organism evidence="12 13">
    <name type="scientific">Nadsonia fulvescens var. elongata DSM 6958</name>
    <dbReference type="NCBI Taxonomy" id="857566"/>
    <lineage>
        <taxon>Eukaryota</taxon>
        <taxon>Fungi</taxon>
        <taxon>Dikarya</taxon>
        <taxon>Ascomycota</taxon>
        <taxon>Saccharomycotina</taxon>
        <taxon>Dipodascomycetes</taxon>
        <taxon>Dipodascales</taxon>
        <taxon>Dipodascales incertae sedis</taxon>
        <taxon>Nadsonia</taxon>
    </lineage>
</organism>
<dbReference type="GO" id="GO:0005782">
    <property type="term" value="C:peroxisomal matrix"/>
    <property type="evidence" value="ECO:0007669"/>
    <property type="project" value="UniProtKB-SubCell"/>
</dbReference>
<evidence type="ECO:0000313" key="12">
    <source>
        <dbReference type="EMBL" id="ODQ64784.1"/>
    </source>
</evidence>
<keyword evidence="8" id="KW-0576">Peroxisome</keyword>
<dbReference type="STRING" id="857566.A0A1E3PHU0"/>
<dbReference type="SUPFAM" id="SSF50978">
    <property type="entry name" value="WD40 repeat-like"/>
    <property type="match status" value="1"/>
</dbReference>
<dbReference type="InterPro" id="IPR036322">
    <property type="entry name" value="WD40_repeat_dom_sf"/>
</dbReference>
<dbReference type="InterPro" id="IPR001680">
    <property type="entry name" value="WD40_rpt"/>
</dbReference>
<dbReference type="GO" id="GO:0016558">
    <property type="term" value="P:protein import into peroxisome matrix"/>
    <property type="evidence" value="ECO:0007669"/>
    <property type="project" value="InterPro"/>
</dbReference>
<keyword evidence="4" id="KW-0963">Cytoplasm</keyword>
<gene>
    <name evidence="12" type="ORF">NADFUDRAFT_52408</name>
</gene>
<dbReference type="PROSITE" id="PS00678">
    <property type="entry name" value="WD_REPEATS_1"/>
    <property type="match status" value="2"/>
</dbReference>
<dbReference type="InterPro" id="IPR019775">
    <property type="entry name" value="WD40_repeat_CS"/>
</dbReference>
<evidence type="ECO:0000256" key="11">
    <source>
        <dbReference type="PROSITE-ProRule" id="PRU00221"/>
    </source>
</evidence>
<dbReference type="PROSITE" id="PS50294">
    <property type="entry name" value="WD_REPEATS_REGION"/>
    <property type="match status" value="2"/>
</dbReference>
<evidence type="ECO:0000256" key="4">
    <source>
        <dbReference type="ARBA" id="ARBA00022490"/>
    </source>
</evidence>
<dbReference type="PRINTS" id="PR00320">
    <property type="entry name" value="GPROTEINBRPT"/>
</dbReference>
<evidence type="ECO:0000256" key="6">
    <source>
        <dbReference type="ARBA" id="ARBA00022737"/>
    </source>
</evidence>
<keyword evidence="7" id="KW-0653">Protein transport</keyword>
<dbReference type="PANTHER" id="PTHR46027:SF1">
    <property type="entry name" value="PEROXISOMAL TARGETING SIGNAL 2 RECEPTOR"/>
    <property type="match status" value="1"/>
</dbReference>
<feature type="repeat" description="WD" evidence="11">
    <location>
        <begin position="110"/>
        <end position="152"/>
    </location>
</feature>
<dbReference type="InterPro" id="IPR044536">
    <property type="entry name" value="PEX7"/>
</dbReference>
<comment type="subcellular location">
    <subcellularLocation>
        <location evidence="2">Cytoplasm</location>
        <location evidence="2">Cytosol</location>
    </subcellularLocation>
    <subcellularLocation>
        <location evidence="1">Peroxisome matrix</location>
    </subcellularLocation>
</comment>
<evidence type="ECO:0000256" key="9">
    <source>
        <dbReference type="ARBA" id="ARBA00024017"/>
    </source>
</evidence>
<dbReference type="PROSITE" id="PS50082">
    <property type="entry name" value="WD_REPEATS_2"/>
    <property type="match status" value="4"/>
</dbReference>
<evidence type="ECO:0000256" key="8">
    <source>
        <dbReference type="ARBA" id="ARBA00023140"/>
    </source>
</evidence>
<dbReference type="Proteomes" id="UP000095009">
    <property type="component" value="Unassembled WGS sequence"/>
</dbReference>
<dbReference type="InterPro" id="IPR020472">
    <property type="entry name" value="WD40_PAC1"/>
</dbReference>
<accession>A0A1E3PHU0</accession>
<dbReference type="SMART" id="SM00320">
    <property type="entry name" value="WD40"/>
    <property type="match status" value="6"/>
</dbReference>
<dbReference type="Pfam" id="PF00400">
    <property type="entry name" value="WD40"/>
    <property type="match status" value="4"/>
</dbReference>
<dbReference type="EMBL" id="KV454411">
    <property type="protein sequence ID" value="ODQ64784.1"/>
    <property type="molecule type" value="Genomic_DNA"/>
</dbReference>
<evidence type="ECO:0000256" key="1">
    <source>
        <dbReference type="ARBA" id="ARBA00004253"/>
    </source>
</evidence>
<protein>
    <recommendedName>
        <fullName evidence="10">Peroxin-7</fullName>
    </recommendedName>
</protein>
<evidence type="ECO:0000256" key="3">
    <source>
        <dbReference type="ARBA" id="ARBA00022448"/>
    </source>
</evidence>
<feature type="repeat" description="WD" evidence="11">
    <location>
        <begin position="187"/>
        <end position="229"/>
    </location>
</feature>
<evidence type="ECO:0000256" key="2">
    <source>
        <dbReference type="ARBA" id="ARBA00004514"/>
    </source>
</evidence>
<dbReference type="GO" id="GO:0005053">
    <property type="term" value="F:peroxisome matrix targeting signal-2 binding"/>
    <property type="evidence" value="ECO:0007669"/>
    <property type="project" value="InterPro"/>
</dbReference>
<feature type="repeat" description="WD" evidence="11">
    <location>
        <begin position="297"/>
        <end position="339"/>
    </location>
</feature>
<name>A0A1E3PHU0_9ASCO</name>
<dbReference type="OrthoDB" id="273771at2759"/>
<comment type="similarity">
    <text evidence="9">Belongs to the WD repeat peroxin-7 family.</text>
</comment>
<sequence length="389" mass="42554">MLSFRTTDYSGYATAYSPFFDSTIAVATAANYGLVGNGRLYIVDLTPEGIRERCHFDTQDGLFDLAWSETHENQIITANGDGSIKLFDLAAQGHLPTDGRGGPSFPLVNFTEHTKEVFSVNWNLAERTTFVSASWDSSIKIWSPTRPQSLLTFRRPVDSSANLDPTATGSVPLIQTPSNNITINSHDSGSSDCVFSAKFSPHAPSILASAHSNGRLSIWDIRSPQALVMDIPVNGNNTGEVLTLDWNKYRPTVLATGGVDRAIKIWDIRNLNPASASAPVSQTLSPRAKLGNCINVIYGHELPVRNVSWSPHSSSKLLSVSYDMTARVWEDRADSTRYAPHMAMGAGNGAVTTFDAHTEFVVGCDWSLWGQEGWCATTGWDEMLYVWQA</sequence>
<evidence type="ECO:0000256" key="7">
    <source>
        <dbReference type="ARBA" id="ARBA00022927"/>
    </source>
</evidence>
<reference evidence="12 13" key="1">
    <citation type="journal article" date="2016" name="Proc. Natl. Acad. Sci. U.S.A.">
        <title>Comparative genomics of biotechnologically important yeasts.</title>
        <authorList>
            <person name="Riley R."/>
            <person name="Haridas S."/>
            <person name="Wolfe K.H."/>
            <person name="Lopes M.R."/>
            <person name="Hittinger C.T."/>
            <person name="Goeker M."/>
            <person name="Salamov A.A."/>
            <person name="Wisecaver J.H."/>
            <person name="Long T.M."/>
            <person name="Calvey C.H."/>
            <person name="Aerts A.L."/>
            <person name="Barry K.W."/>
            <person name="Choi C."/>
            <person name="Clum A."/>
            <person name="Coughlan A.Y."/>
            <person name="Deshpande S."/>
            <person name="Douglass A.P."/>
            <person name="Hanson S.J."/>
            <person name="Klenk H.-P."/>
            <person name="LaButti K.M."/>
            <person name="Lapidus A."/>
            <person name="Lindquist E.A."/>
            <person name="Lipzen A.M."/>
            <person name="Meier-Kolthoff J.P."/>
            <person name="Ohm R.A."/>
            <person name="Otillar R.P."/>
            <person name="Pangilinan J.L."/>
            <person name="Peng Y."/>
            <person name="Rokas A."/>
            <person name="Rosa C.A."/>
            <person name="Scheuner C."/>
            <person name="Sibirny A.A."/>
            <person name="Slot J.C."/>
            <person name="Stielow J.B."/>
            <person name="Sun H."/>
            <person name="Kurtzman C.P."/>
            <person name="Blackwell M."/>
            <person name="Grigoriev I.V."/>
            <person name="Jeffries T.W."/>
        </authorList>
    </citation>
    <scope>NUCLEOTIDE SEQUENCE [LARGE SCALE GENOMIC DNA]</scope>
    <source>
        <strain evidence="12 13">DSM 6958</strain>
    </source>
</reference>
<evidence type="ECO:0000256" key="5">
    <source>
        <dbReference type="ARBA" id="ARBA00022574"/>
    </source>
</evidence>
<evidence type="ECO:0000256" key="10">
    <source>
        <dbReference type="ARBA" id="ARBA00032565"/>
    </source>
</evidence>
<proteinExistence type="inferred from homology"/>
<evidence type="ECO:0000313" key="13">
    <source>
        <dbReference type="Proteomes" id="UP000095009"/>
    </source>
</evidence>
<feature type="repeat" description="WD" evidence="11">
    <location>
        <begin position="234"/>
        <end position="276"/>
    </location>
</feature>
<dbReference type="Gene3D" id="2.130.10.10">
    <property type="entry name" value="YVTN repeat-like/Quinoprotein amine dehydrogenase"/>
    <property type="match status" value="1"/>
</dbReference>
<dbReference type="AlphaFoldDB" id="A0A1E3PHU0"/>
<keyword evidence="12" id="KW-0675">Receptor</keyword>
<dbReference type="GO" id="GO:0005829">
    <property type="term" value="C:cytosol"/>
    <property type="evidence" value="ECO:0007669"/>
    <property type="project" value="UniProtKB-SubCell"/>
</dbReference>
<dbReference type="PANTHER" id="PTHR46027">
    <property type="entry name" value="PEROXISOMAL TARGETING SIGNAL 2 RECEPTOR"/>
    <property type="match status" value="1"/>
</dbReference>